<keyword evidence="2" id="KW-0812">Transmembrane</keyword>
<sequence>MARADLSRTGKATSAGSGVPSGRPAAEHPATGLALAAYRRRVVFLLLLSTGALALPPAAVGLIASGWPDLPIDRLAYVGGLLFIGAL</sequence>
<dbReference type="Proteomes" id="UP001333996">
    <property type="component" value="Unassembled WGS sequence"/>
</dbReference>
<feature type="transmembrane region" description="Helical" evidence="2">
    <location>
        <begin position="42"/>
        <end position="67"/>
    </location>
</feature>
<keyword evidence="2" id="KW-0472">Membrane</keyword>
<dbReference type="EMBL" id="JAYWVC010000711">
    <property type="protein sequence ID" value="MED7829089.1"/>
    <property type="molecule type" value="Genomic_DNA"/>
</dbReference>
<name>A0ABU7G148_9ACTN</name>
<accession>A0ABU7G148</accession>
<evidence type="ECO:0000256" key="1">
    <source>
        <dbReference type="SAM" id="MobiDB-lite"/>
    </source>
</evidence>
<evidence type="ECO:0000313" key="3">
    <source>
        <dbReference type="EMBL" id="MED7829089.1"/>
    </source>
</evidence>
<proteinExistence type="predicted"/>
<evidence type="ECO:0000313" key="4">
    <source>
        <dbReference type="Proteomes" id="UP001333996"/>
    </source>
</evidence>
<dbReference type="RefSeq" id="WP_329513362.1">
    <property type="nucleotide sequence ID" value="NZ_JAYWVC010000711.1"/>
</dbReference>
<keyword evidence="2" id="KW-1133">Transmembrane helix</keyword>
<reference evidence="3" key="1">
    <citation type="submission" date="2024-01" db="EMBL/GenBank/DDBJ databases">
        <title>First draft genome sequence data of TA4-1, the type strain of Gram-positive actinobacterium Streptomyces chiangmaiensis.</title>
        <authorList>
            <person name="Yasawong M."/>
            <person name="Nantapong N."/>
        </authorList>
    </citation>
    <scope>NUCLEOTIDE SEQUENCE</scope>
    <source>
        <strain evidence="3">TA4-1</strain>
    </source>
</reference>
<feature type="non-terminal residue" evidence="3">
    <location>
        <position position="87"/>
    </location>
</feature>
<comment type="caution">
    <text evidence="3">The sequence shown here is derived from an EMBL/GenBank/DDBJ whole genome shotgun (WGS) entry which is preliminary data.</text>
</comment>
<gene>
    <name evidence="3" type="ORF">VXC91_46575</name>
</gene>
<protein>
    <submittedName>
        <fullName evidence="3">Uncharacterized protein</fullName>
    </submittedName>
</protein>
<keyword evidence="4" id="KW-1185">Reference proteome</keyword>
<evidence type="ECO:0000256" key="2">
    <source>
        <dbReference type="SAM" id="Phobius"/>
    </source>
</evidence>
<organism evidence="3 4">
    <name type="scientific">Streptomyces chiangmaiensis</name>
    <dbReference type="NCBI Taxonomy" id="766497"/>
    <lineage>
        <taxon>Bacteria</taxon>
        <taxon>Bacillati</taxon>
        <taxon>Actinomycetota</taxon>
        <taxon>Actinomycetes</taxon>
        <taxon>Kitasatosporales</taxon>
        <taxon>Streptomycetaceae</taxon>
        <taxon>Streptomyces</taxon>
    </lineage>
</organism>
<feature type="region of interest" description="Disordered" evidence="1">
    <location>
        <begin position="1"/>
        <end position="27"/>
    </location>
</feature>